<evidence type="ECO:0000313" key="2">
    <source>
        <dbReference type="EMBL" id="BBX70561.1"/>
    </source>
</evidence>
<proteinExistence type="predicted"/>
<dbReference type="KEGG" id="mpsc:MPSYJ_40220"/>
<dbReference type="EMBL" id="AP022574">
    <property type="protein sequence ID" value="BBX70561.1"/>
    <property type="molecule type" value="Genomic_DNA"/>
</dbReference>
<accession>A0A7I7ME13</accession>
<reference evidence="2 3" key="1">
    <citation type="journal article" date="2019" name="Emerg. Microbes Infect.">
        <title>Comprehensive subspecies identification of 175 nontuberculous mycobacteria species based on 7547 genomic profiles.</title>
        <authorList>
            <person name="Matsumoto Y."/>
            <person name="Kinjo T."/>
            <person name="Motooka D."/>
            <person name="Nabeya D."/>
            <person name="Jung N."/>
            <person name="Uechi K."/>
            <person name="Horii T."/>
            <person name="Iida T."/>
            <person name="Fujita J."/>
            <person name="Nakamura S."/>
        </authorList>
    </citation>
    <scope>NUCLEOTIDE SEQUENCE [LARGE SCALE GENOMIC DNA]</scope>
    <source>
        <strain evidence="2 3">JCM 13323</strain>
    </source>
</reference>
<protein>
    <submittedName>
        <fullName evidence="2">Uncharacterized protein</fullName>
    </submittedName>
</protein>
<sequence>MAVFTTETDLPPELATYARDPSTDDATPAGSAPTGTDEVVYVGSTAAAVTVLPRRGMDASASIVSAAEGVPGSPAATGAGARTATIVDANLRGIGCGNGDSAGADVGVVNAAMGKASTVVQGTAAGGGISGSA</sequence>
<dbReference type="Proteomes" id="UP000466514">
    <property type="component" value="Chromosome"/>
</dbReference>
<name>A0A7I7ME13_9MYCO</name>
<feature type="region of interest" description="Disordered" evidence="1">
    <location>
        <begin position="1"/>
        <end position="37"/>
    </location>
</feature>
<dbReference type="AlphaFoldDB" id="A0A7I7ME13"/>
<organism evidence="2 3">
    <name type="scientific">Mycolicibacterium psychrotolerans</name>
    <dbReference type="NCBI Taxonomy" id="216929"/>
    <lineage>
        <taxon>Bacteria</taxon>
        <taxon>Bacillati</taxon>
        <taxon>Actinomycetota</taxon>
        <taxon>Actinomycetes</taxon>
        <taxon>Mycobacteriales</taxon>
        <taxon>Mycobacteriaceae</taxon>
        <taxon>Mycolicibacterium</taxon>
    </lineage>
</organism>
<evidence type="ECO:0000313" key="3">
    <source>
        <dbReference type="Proteomes" id="UP000466514"/>
    </source>
</evidence>
<keyword evidence="3" id="KW-1185">Reference proteome</keyword>
<gene>
    <name evidence="2" type="ORF">MPSYJ_40220</name>
</gene>
<evidence type="ECO:0000256" key="1">
    <source>
        <dbReference type="SAM" id="MobiDB-lite"/>
    </source>
</evidence>
<dbReference type="RefSeq" id="WP_246228738.1">
    <property type="nucleotide sequence ID" value="NZ_AP022574.1"/>
</dbReference>